<organism evidence="2 3">
    <name type="scientific">Platanthera guangdongensis</name>
    <dbReference type="NCBI Taxonomy" id="2320717"/>
    <lineage>
        <taxon>Eukaryota</taxon>
        <taxon>Viridiplantae</taxon>
        <taxon>Streptophyta</taxon>
        <taxon>Embryophyta</taxon>
        <taxon>Tracheophyta</taxon>
        <taxon>Spermatophyta</taxon>
        <taxon>Magnoliopsida</taxon>
        <taxon>Liliopsida</taxon>
        <taxon>Asparagales</taxon>
        <taxon>Orchidaceae</taxon>
        <taxon>Orchidoideae</taxon>
        <taxon>Orchideae</taxon>
        <taxon>Orchidinae</taxon>
        <taxon>Platanthera</taxon>
    </lineage>
</organism>
<keyword evidence="3" id="KW-1185">Reference proteome</keyword>
<evidence type="ECO:0000256" key="1">
    <source>
        <dbReference type="SAM" id="MobiDB-lite"/>
    </source>
</evidence>
<evidence type="ECO:0000313" key="3">
    <source>
        <dbReference type="Proteomes" id="UP001412067"/>
    </source>
</evidence>
<proteinExistence type="predicted"/>
<dbReference type="Proteomes" id="UP001412067">
    <property type="component" value="Unassembled WGS sequence"/>
</dbReference>
<feature type="region of interest" description="Disordered" evidence="1">
    <location>
        <begin position="47"/>
        <end position="94"/>
    </location>
</feature>
<gene>
    <name evidence="2" type="ORF">KSP40_PGU011828</name>
</gene>
<protein>
    <submittedName>
        <fullName evidence="2">Uncharacterized protein</fullName>
    </submittedName>
</protein>
<comment type="caution">
    <text evidence="2">The sequence shown here is derived from an EMBL/GenBank/DDBJ whole genome shotgun (WGS) entry which is preliminary data.</text>
</comment>
<accession>A0ABR2MVK4</accession>
<dbReference type="EMBL" id="JBBWWR010000004">
    <property type="protein sequence ID" value="KAK8967991.1"/>
    <property type="molecule type" value="Genomic_DNA"/>
</dbReference>
<reference evidence="2 3" key="1">
    <citation type="journal article" date="2022" name="Nat. Plants">
        <title>Genomes of leafy and leafless Platanthera orchids illuminate the evolution of mycoheterotrophy.</title>
        <authorList>
            <person name="Li M.H."/>
            <person name="Liu K.W."/>
            <person name="Li Z."/>
            <person name="Lu H.C."/>
            <person name="Ye Q.L."/>
            <person name="Zhang D."/>
            <person name="Wang J.Y."/>
            <person name="Li Y.F."/>
            <person name="Zhong Z.M."/>
            <person name="Liu X."/>
            <person name="Yu X."/>
            <person name="Liu D.K."/>
            <person name="Tu X.D."/>
            <person name="Liu B."/>
            <person name="Hao Y."/>
            <person name="Liao X.Y."/>
            <person name="Jiang Y.T."/>
            <person name="Sun W.H."/>
            <person name="Chen J."/>
            <person name="Chen Y.Q."/>
            <person name="Ai Y."/>
            <person name="Zhai J.W."/>
            <person name="Wu S.S."/>
            <person name="Zhou Z."/>
            <person name="Hsiao Y.Y."/>
            <person name="Wu W.L."/>
            <person name="Chen Y.Y."/>
            <person name="Lin Y.F."/>
            <person name="Hsu J.L."/>
            <person name="Li C.Y."/>
            <person name="Wang Z.W."/>
            <person name="Zhao X."/>
            <person name="Zhong W.Y."/>
            <person name="Ma X.K."/>
            <person name="Ma L."/>
            <person name="Huang J."/>
            <person name="Chen G.Z."/>
            <person name="Huang M.Z."/>
            <person name="Huang L."/>
            <person name="Peng D.H."/>
            <person name="Luo Y.B."/>
            <person name="Zou S.Q."/>
            <person name="Chen S.P."/>
            <person name="Lan S."/>
            <person name="Tsai W.C."/>
            <person name="Van de Peer Y."/>
            <person name="Liu Z.J."/>
        </authorList>
    </citation>
    <scope>NUCLEOTIDE SEQUENCE [LARGE SCALE GENOMIC DNA]</scope>
    <source>
        <strain evidence="2">Lor288</strain>
    </source>
</reference>
<sequence length="135" mass="14274">MGDLLGSPRSAGLTIEFTSSKGGCGHQQPACGGRGVGVLGLQPGSDAWSGAEDDAYAEEEASTDIDSTLPPSAARTRGCHRLHPSPTISTVDDESSLPPFSIFVEYQPPLSIFGGRRKRLTLPQVRLRLERLIAA</sequence>
<feature type="compositionally biased region" description="Acidic residues" evidence="1">
    <location>
        <begin position="51"/>
        <end position="63"/>
    </location>
</feature>
<name>A0ABR2MVK4_9ASPA</name>
<evidence type="ECO:0000313" key="2">
    <source>
        <dbReference type="EMBL" id="KAK8967991.1"/>
    </source>
</evidence>